<name>A0ABR3Z711_9PEZI</name>
<proteinExistence type="predicted"/>
<evidence type="ECO:0000313" key="2">
    <source>
        <dbReference type="Proteomes" id="UP001583186"/>
    </source>
</evidence>
<evidence type="ECO:0000313" key="1">
    <source>
        <dbReference type="EMBL" id="KAL1895890.1"/>
    </source>
</evidence>
<organism evidence="1 2">
    <name type="scientific">Sporothrix stenoceras</name>
    <dbReference type="NCBI Taxonomy" id="5173"/>
    <lineage>
        <taxon>Eukaryota</taxon>
        <taxon>Fungi</taxon>
        <taxon>Dikarya</taxon>
        <taxon>Ascomycota</taxon>
        <taxon>Pezizomycotina</taxon>
        <taxon>Sordariomycetes</taxon>
        <taxon>Sordariomycetidae</taxon>
        <taxon>Ophiostomatales</taxon>
        <taxon>Ophiostomataceae</taxon>
        <taxon>Sporothrix</taxon>
    </lineage>
</organism>
<keyword evidence="2" id="KW-1185">Reference proteome</keyword>
<accession>A0ABR3Z711</accession>
<dbReference type="EMBL" id="JAWCUI010000025">
    <property type="protein sequence ID" value="KAL1895890.1"/>
    <property type="molecule type" value="Genomic_DNA"/>
</dbReference>
<sequence>MGLSKLRRAHLEQKMSKQKIACRHTTETTTSPHVLVVTKTAADGEDEVRIQWAKRMETAICQFRTFDQEQLKVMLGSEYNRVVAMECLFPPGSWRAAKLLAKGKPLLPEPEMTVKNFSITGVSLERLAGGRRDRVVTESIDLSVLD</sequence>
<dbReference type="Proteomes" id="UP001583186">
    <property type="component" value="Unassembled WGS sequence"/>
</dbReference>
<protein>
    <submittedName>
        <fullName evidence="1">Uncharacterized protein</fullName>
    </submittedName>
</protein>
<reference evidence="1 2" key="1">
    <citation type="journal article" date="2024" name="IMA Fungus">
        <title>IMA Genome - F19 : A genome assembly and annotation guide to empower mycologists, including annotated draft genome sequences of Ceratocystis pirilliformis, Diaporthe australafricana, Fusarium ophioides, Paecilomyces lecythidis, and Sporothrix stenoceras.</title>
        <authorList>
            <person name="Aylward J."/>
            <person name="Wilson A.M."/>
            <person name="Visagie C.M."/>
            <person name="Spraker J."/>
            <person name="Barnes I."/>
            <person name="Buitendag C."/>
            <person name="Ceriani C."/>
            <person name="Del Mar Angel L."/>
            <person name="du Plessis D."/>
            <person name="Fuchs T."/>
            <person name="Gasser K."/>
            <person name="Kramer D."/>
            <person name="Li W."/>
            <person name="Munsamy K."/>
            <person name="Piso A."/>
            <person name="Price J.L."/>
            <person name="Sonnekus B."/>
            <person name="Thomas C."/>
            <person name="van der Nest A."/>
            <person name="van Dijk A."/>
            <person name="van Heerden A."/>
            <person name="van Vuuren N."/>
            <person name="Yilmaz N."/>
            <person name="Duong T.A."/>
            <person name="van der Merwe N.A."/>
            <person name="Wingfield M.J."/>
            <person name="Wingfield B.D."/>
        </authorList>
    </citation>
    <scope>NUCLEOTIDE SEQUENCE [LARGE SCALE GENOMIC DNA]</scope>
    <source>
        <strain evidence="1 2">CMW 5346</strain>
    </source>
</reference>
<comment type="caution">
    <text evidence="1">The sequence shown here is derived from an EMBL/GenBank/DDBJ whole genome shotgun (WGS) entry which is preliminary data.</text>
</comment>
<gene>
    <name evidence="1" type="ORF">Sste5346_004987</name>
</gene>